<evidence type="ECO:0000313" key="2">
    <source>
        <dbReference type="EMBL" id="KAJ4181672.1"/>
    </source>
</evidence>
<gene>
    <name evidence="2" type="ORF">NW755_010941</name>
</gene>
<protein>
    <recommendedName>
        <fullName evidence="1">AMP-dependent synthetase/ligase domain-containing protein</fullName>
    </recommendedName>
</protein>
<dbReference type="SUPFAM" id="SSF56801">
    <property type="entry name" value="Acetyl-CoA synthetase-like"/>
    <property type="match status" value="1"/>
</dbReference>
<dbReference type="AlphaFoldDB" id="A0A9W8UY08"/>
<dbReference type="InterPro" id="IPR050237">
    <property type="entry name" value="ATP-dep_AMP-bd_enzyme"/>
</dbReference>
<evidence type="ECO:0000259" key="1">
    <source>
        <dbReference type="Pfam" id="PF00501"/>
    </source>
</evidence>
<dbReference type="EMBL" id="JAOQAV010000039">
    <property type="protein sequence ID" value="KAJ4181672.1"/>
    <property type="molecule type" value="Genomic_DNA"/>
</dbReference>
<keyword evidence="3" id="KW-1185">Reference proteome</keyword>
<sequence length="138" mass="15051">MDIPPTQLPHGGLSLVRGFSTPELFQLTFGQLVDQQAARYGSKDAVLVGWTNARLSFQDLSLRTKELARGLLAMGVGKGDRIAILSGDDERVVELFFAAGRIGAVLVILNKTYTVNECMRALEHTGEPCDRDSETLTD</sequence>
<dbReference type="PANTHER" id="PTHR43767:SF1">
    <property type="entry name" value="NONRIBOSOMAL PEPTIDE SYNTHASE PES1 (EUROFUNG)-RELATED"/>
    <property type="match status" value="1"/>
</dbReference>
<proteinExistence type="predicted"/>
<dbReference type="PANTHER" id="PTHR43767">
    <property type="entry name" value="LONG-CHAIN-FATTY-ACID--COA LIGASE"/>
    <property type="match status" value="1"/>
</dbReference>
<feature type="domain" description="AMP-dependent synthetase/ligase" evidence="1">
    <location>
        <begin position="34"/>
        <end position="126"/>
    </location>
</feature>
<name>A0A9W8UY08_9HYPO</name>
<reference evidence="2" key="1">
    <citation type="submission" date="2022-09" db="EMBL/GenBank/DDBJ databases">
        <title>Fusarium specimens isolated from Avocado Roots.</title>
        <authorList>
            <person name="Stajich J."/>
            <person name="Roper C."/>
            <person name="Heimlech-Rivalta G."/>
        </authorList>
    </citation>
    <scope>NUCLEOTIDE SEQUENCE</scope>
    <source>
        <strain evidence="2">A02</strain>
    </source>
</reference>
<dbReference type="Proteomes" id="UP001152087">
    <property type="component" value="Unassembled WGS sequence"/>
</dbReference>
<dbReference type="InterPro" id="IPR000873">
    <property type="entry name" value="AMP-dep_synth/lig_dom"/>
</dbReference>
<dbReference type="Pfam" id="PF00501">
    <property type="entry name" value="AMP-binding"/>
    <property type="match status" value="1"/>
</dbReference>
<accession>A0A9W8UY08</accession>
<organism evidence="2 3">
    <name type="scientific">Fusarium falciforme</name>
    <dbReference type="NCBI Taxonomy" id="195108"/>
    <lineage>
        <taxon>Eukaryota</taxon>
        <taxon>Fungi</taxon>
        <taxon>Dikarya</taxon>
        <taxon>Ascomycota</taxon>
        <taxon>Pezizomycotina</taxon>
        <taxon>Sordariomycetes</taxon>
        <taxon>Hypocreomycetidae</taxon>
        <taxon>Hypocreales</taxon>
        <taxon>Nectriaceae</taxon>
        <taxon>Fusarium</taxon>
        <taxon>Fusarium solani species complex</taxon>
    </lineage>
</organism>
<dbReference type="Gene3D" id="3.40.50.980">
    <property type="match status" value="1"/>
</dbReference>
<evidence type="ECO:0000313" key="3">
    <source>
        <dbReference type="Proteomes" id="UP001152087"/>
    </source>
</evidence>
<comment type="caution">
    <text evidence="2">The sequence shown here is derived from an EMBL/GenBank/DDBJ whole genome shotgun (WGS) entry which is preliminary data.</text>
</comment>